<name>A0ABU3DC26_9RHOB</name>
<keyword evidence="1" id="KW-0812">Transmembrane</keyword>
<keyword evidence="3" id="KW-0378">Hydrolase</keyword>
<dbReference type="Gene3D" id="3.60.10.10">
    <property type="entry name" value="Endonuclease/exonuclease/phosphatase"/>
    <property type="match status" value="1"/>
</dbReference>
<dbReference type="InterPro" id="IPR036691">
    <property type="entry name" value="Endo/exonu/phosph_ase_sf"/>
</dbReference>
<sequence>MRNLIKWALILATLGLAAASFAALIETNRWWIRMTDFPRLQYAIGLLVLLVLIGMARAVPVRVRAMLAAAALAALAYNAVKIGPYLLGTRGELAACAPDSQISVMVANVQLRNRDAGGLVRLVRDRSPDLLLALETNEWWDEELSALAGEMPHTVSEITGSYFGMHLFSRLPLSQTETIYPVEQDTPAILATVTLPSEDTARFIGLHPRPPHPGQSSTGRDAELMWAALRAREAGPGVILAGDMNATPWERTVERTQRIGALIDPRDDSGFLPTYDAKSWWMSWPLDQVLHGSGLSVMEMEVLPGFGSDHYPVEVTLCHRPSGREAPELRPDDMSEARTTLDAALEGRAEAH</sequence>
<dbReference type="InterPro" id="IPR005135">
    <property type="entry name" value="Endo/exonuclease/phosphatase"/>
</dbReference>
<dbReference type="EMBL" id="JAVRHL010000001">
    <property type="protein sequence ID" value="MDT0681258.1"/>
    <property type="molecule type" value="Genomic_DNA"/>
</dbReference>
<organism evidence="3 4">
    <name type="scientific">Tropicimonas omnivorans</name>
    <dbReference type="NCBI Taxonomy" id="3075590"/>
    <lineage>
        <taxon>Bacteria</taxon>
        <taxon>Pseudomonadati</taxon>
        <taxon>Pseudomonadota</taxon>
        <taxon>Alphaproteobacteria</taxon>
        <taxon>Rhodobacterales</taxon>
        <taxon>Roseobacteraceae</taxon>
        <taxon>Tropicimonas</taxon>
    </lineage>
</organism>
<evidence type="ECO:0000313" key="3">
    <source>
        <dbReference type="EMBL" id="MDT0681258.1"/>
    </source>
</evidence>
<evidence type="ECO:0000313" key="4">
    <source>
        <dbReference type="Proteomes" id="UP001265259"/>
    </source>
</evidence>
<keyword evidence="3" id="KW-0255">Endonuclease</keyword>
<keyword evidence="4" id="KW-1185">Reference proteome</keyword>
<keyword evidence="3" id="KW-0540">Nuclease</keyword>
<evidence type="ECO:0000259" key="2">
    <source>
        <dbReference type="Pfam" id="PF03372"/>
    </source>
</evidence>
<dbReference type="RefSeq" id="WP_311688798.1">
    <property type="nucleotide sequence ID" value="NZ_JAVRHL010000001.1"/>
</dbReference>
<proteinExistence type="predicted"/>
<dbReference type="Proteomes" id="UP001265259">
    <property type="component" value="Unassembled WGS sequence"/>
</dbReference>
<keyword evidence="1" id="KW-1133">Transmembrane helix</keyword>
<feature type="domain" description="Endonuclease/exonuclease/phosphatase" evidence="2">
    <location>
        <begin position="106"/>
        <end position="310"/>
    </location>
</feature>
<accession>A0ABU3DC26</accession>
<gene>
    <name evidence="3" type="ORF">RM543_01070</name>
</gene>
<feature type="transmembrane region" description="Helical" evidence="1">
    <location>
        <begin position="66"/>
        <end position="87"/>
    </location>
</feature>
<feature type="transmembrane region" description="Helical" evidence="1">
    <location>
        <begin position="40"/>
        <end position="59"/>
    </location>
</feature>
<dbReference type="SUPFAM" id="SSF56219">
    <property type="entry name" value="DNase I-like"/>
    <property type="match status" value="1"/>
</dbReference>
<dbReference type="Pfam" id="PF03372">
    <property type="entry name" value="Exo_endo_phos"/>
    <property type="match status" value="1"/>
</dbReference>
<comment type="caution">
    <text evidence="3">The sequence shown here is derived from an EMBL/GenBank/DDBJ whole genome shotgun (WGS) entry which is preliminary data.</text>
</comment>
<dbReference type="GO" id="GO:0004519">
    <property type="term" value="F:endonuclease activity"/>
    <property type="evidence" value="ECO:0007669"/>
    <property type="project" value="UniProtKB-KW"/>
</dbReference>
<protein>
    <submittedName>
        <fullName evidence="3">Endonuclease/exonuclease/phosphatase family protein</fullName>
    </submittedName>
</protein>
<evidence type="ECO:0000256" key="1">
    <source>
        <dbReference type="SAM" id="Phobius"/>
    </source>
</evidence>
<keyword evidence="1" id="KW-0472">Membrane</keyword>
<reference evidence="3 4" key="1">
    <citation type="submission" date="2023-09" db="EMBL/GenBank/DDBJ databases">
        <authorList>
            <person name="Rey-Velasco X."/>
        </authorList>
    </citation>
    <scope>NUCLEOTIDE SEQUENCE [LARGE SCALE GENOMIC DNA]</scope>
    <source>
        <strain evidence="3 4">F158</strain>
    </source>
</reference>